<dbReference type="InterPro" id="IPR043128">
    <property type="entry name" value="Rev_trsase/Diguanyl_cyclase"/>
</dbReference>
<evidence type="ECO:0000313" key="5">
    <source>
        <dbReference type="Proteomes" id="UP001152872"/>
    </source>
</evidence>
<dbReference type="GO" id="GO:0071111">
    <property type="term" value="F:cyclic-guanylate-specific phosphodiesterase activity"/>
    <property type="evidence" value="ECO:0007669"/>
    <property type="project" value="InterPro"/>
</dbReference>
<dbReference type="Pfam" id="PF00990">
    <property type="entry name" value="GGDEF"/>
    <property type="match status" value="1"/>
</dbReference>
<feature type="domain" description="Phytochrome chromophore attachment site" evidence="1">
    <location>
        <begin position="99"/>
        <end position="239"/>
    </location>
</feature>
<organism evidence="4 5">
    <name type="scientific">Pseudanabaena catenata USMAC16</name>
    <dbReference type="NCBI Taxonomy" id="1855837"/>
    <lineage>
        <taxon>Bacteria</taxon>
        <taxon>Bacillati</taxon>
        <taxon>Cyanobacteriota</taxon>
        <taxon>Cyanophyceae</taxon>
        <taxon>Pseudanabaenales</taxon>
        <taxon>Pseudanabaenaceae</taxon>
        <taxon>Pseudanabaena</taxon>
    </lineage>
</organism>
<dbReference type="PROSITE" id="PS50887">
    <property type="entry name" value="GGDEF"/>
    <property type="match status" value="1"/>
</dbReference>
<dbReference type="SUPFAM" id="SSF55781">
    <property type="entry name" value="GAF domain-like"/>
    <property type="match status" value="1"/>
</dbReference>
<accession>A0A9X4ME39</accession>
<sequence length="711" mass="81489">MKKNMREHLSETLLSLFNYANRIGESEILTQQQLDDLQNIKSIGETLANYLDNTEKEINILKQRVRQLNQANLIREFSDEDRIYTLIALIFAHLRHSIDIDELLETAVWETSQLLQRDQVIICQFKEEDVQPIQYESVSDPSYSLLGQPLPSIYTNPVWLDRLQKCVSQVIHDINDLNIDLNIDPLFAESLRSLNIHAAIAVAIPMGKRLWGLLIVHQYNNANLWQNWEIELLERLGTQLAISIHQMQLLVKSNDIRIERDQIIAKLHHNQLHDPLTGLPNRDSFMESLDIAFAKLQTDQNFHFAVMFIDCDRFKTINESFGLAIGNDLLKEISNRITIHHKANYVISRIDSDEFAILVENINRDINGDDPTGEELVTSLADQILEGLKQPFLVDDFQLFISFSIGIAISDLEYIYANEILRDAHIAMYHSRNLGGGGKAVFNDNMSQGARVRWRLESDLHQAIVNHEFYLLYQPIVSLHQHKLTGFEVLLRWMHPIQGLISPLEFLPIAEDSRDIIQIGYWVFETACKQLHQWQQDFPEMGALTLGINVSTIQVIQLDFVERIQTIIMDSEVLPSSIKLEITESILMDNIEISSQKLEQLRDIGVQVYIDDFGTGYSSFSYLQNLPIDVLKIDRSFTNRVATDAKSQRIIQSILRLANNLGMGVIIEGVETAQELNYFEGLGGSSIEVQGYFISHPLDIQKATEWIQASM</sequence>
<dbReference type="PROSITE" id="PS50046">
    <property type="entry name" value="PHYTOCHROME_2"/>
    <property type="match status" value="1"/>
</dbReference>
<feature type="domain" description="EAL" evidence="2">
    <location>
        <begin position="453"/>
        <end position="711"/>
    </location>
</feature>
<protein>
    <submittedName>
        <fullName evidence="4">EAL domain-containing protein</fullName>
    </submittedName>
</protein>
<dbReference type="InterPro" id="IPR000160">
    <property type="entry name" value="GGDEF_dom"/>
</dbReference>
<dbReference type="Gene3D" id="3.30.450.40">
    <property type="match status" value="1"/>
</dbReference>
<gene>
    <name evidence="4" type="ORF">FEV09_16130</name>
</gene>
<dbReference type="Gene3D" id="3.20.20.450">
    <property type="entry name" value="EAL domain"/>
    <property type="match status" value="1"/>
</dbReference>
<keyword evidence="5" id="KW-1185">Reference proteome</keyword>
<evidence type="ECO:0000259" key="1">
    <source>
        <dbReference type="PROSITE" id="PS50046"/>
    </source>
</evidence>
<dbReference type="InterPro" id="IPR029016">
    <property type="entry name" value="GAF-like_dom_sf"/>
</dbReference>
<dbReference type="PANTHER" id="PTHR33121:SF70">
    <property type="entry name" value="SIGNALING PROTEIN YKOW"/>
    <property type="match status" value="1"/>
</dbReference>
<evidence type="ECO:0000259" key="3">
    <source>
        <dbReference type="PROSITE" id="PS50887"/>
    </source>
</evidence>
<dbReference type="RefSeq" id="WP_277909259.1">
    <property type="nucleotide sequence ID" value="NZ_VBTY01000151.1"/>
</dbReference>
<evidence type="ECO:0000259" key="2">
    <source>
        <dbReference type="PROSITE" id="PS50883"/>
    </source>
</evidence>
<dbReference type="CDD" id="cd01949">
    <property type="entry name" value="GGDEF"/>
    <property type="match status" value="1"/>
</dbReference>
<dbReference type="NCBIfam" id="TIGR00254">
    <property type="entry name" value="GGDEF"/>
    <property type="match status" value="1"/>
</dbReference>
<dbReference type="SMART" id="SM00052">
    <property type="entry name" value="EAL"/>
    <property type="match status" value="1"/>
</dbReference>
<dbReference type="InterPro" id="IPR003018">
    <property type="entry name" value="GAF"/>
</dbReference>
<dbReference type="EMBL" id="VBTY01000151">
    <property type="protein sequence ID" value="MDG3496076.1"/>
    <property type="molecule type" value="Genomic_DNA"/>
</dbReference>
<dbReference type="Pfam" id="PF01590">
    <property type="entry name" value="GAF"/>
    <property type="match status" value="1"/>
</dbReference>
<dbReference type="InterPro" id="IPR035919">
    <property type="entry name" value="EAL_sf"/>
</dbReference>
<dbReference type="PANTHER" id="PTHR33121">
    <property type="entry name" value="CYCLIC DI-GMP PHOSPHODIESTERASE PDEF"/>
    <property type="match status" value="1"/>
</dbReference>
<feature type="domain" description="GGDEF" evidence="3">
    <location>
        <begin position="302"/>
        <end position="444"/>
    </location>
</feature>
<dbReference type="CDD" id="cd01948">
    <property type="entry name" value="EAL"/>
    <property type="match status" value="1"/>
</dbReference>
<dbReference type="InterPro" id="IPR016132">
    <property type="entry name" value="Phyto_chromo_attachment"/>
</dbReference>
<dbReference type="SUPFAM" id="SSF141868">
    <property type="entry name" value="EAL domain-like"/>
    <property type="match status" value="1"/>
</dbReference>
<dbReference type="AlphaFoldDB" id="A0A9X4ME39"/>
<proteinExistence type="predicted"/>
<dbReference type="SMART" id="SM00267">
    <property type="entry name" value="GGDEF"/>
    <property type="match status" value="1"/>
</dbReference>
<dbReference type="SMART" id="SM00065">
    <property type="entry name" value="GAF"/>
    <property type="match status" value="1"/>
</dbReference>
<reference evidence="4" key="1">
    <citation type="submission" date="2019-05" db="EMBL/GenBank/DDBJ databases">
        <title>Whole genome sequencing of Pseudanabaena catenata USMAC16.</title>
        <authorList>
            <person name="Khan Z."/>
            <person name="Omar W.M."/>
            <person name="Convey P."/>
            <person name="Merican F."/>
            <person name="Najimudin N."/>
        </authorList>
    </citation>
    <scope>NUCLEOTIDE SEQUENCE</scope>
    <source>
        <strain evidence="4">USMAC16</strain>
    </source>
</reference>
<dbReference type="SUPFAM" id="SSF55073">
    <property type="entry name" value="Nucleotide cyclase"/>
    <property type="match status" value="1"/>
</dbReference>
<dbReference type="Pfam" id="PF00563">
    <property type="entry name" value="EAL"/>
    <property type="match status" value="1"/>
</dbReference>
<dbReference type="Proteomes" id="UP001152872">
    <property type="component" value="Unassembled WGS sequence"/>
</dbReference>
<dbReference type="PROSITE" id="PS50883">
    <property type="entry name" value="EAL"/>
    <property type="match status" value="1"/>
</dbReference>
<name>A0A9X4ME39_9CYAN</name>
<dbReference type="InterPro" id="IPR050706">
    <property type="entry name" value="Cyclic-di-GMP_PDE-like"/>
</dbReference>
<evidence type="ECO:0000313" key="4">
    <source>
        <dbReference type="EMBL" id="MDG3496076.1"/>
    </source>
</evidence>
<dbReference type="InterPro" id="IPR001633">
    <property type="entry name" value="EAL_dom"/>
</dbReference>
<dbReference type="Gene3D" id="3.30.70.270">
    <property type="match status" value="1"/>
</dbReference>
<dbReference type="InterPro" id="IPR029787">
    <property type="entry name" value="Nucleotide_cyclase"/>
</dbReference>
<comment type="caution">
    <text evidence="4">The sequence shown here is derived from an EMBL/GenBank/DDBJ whole genome shotgun (WGS) entry which is preliminary data.</text>
</comment>